<gene>
    <name evidence="11" type="primary">flgH</name>
    <name evidence="12" type="ORF">PP2015_899</name>
</gene>
<keyword evidence="6 11" id="KW-0472">Membrane</keyword>
<evidence type="ECO:0000256" key="5">
    <source>
        <dbReference type="ARBA" id="ARBA00022729"/>
    </source>
</evidence>
<dbReference type="NCBIfam" id="NF001304">
    <property type="entry name" value="PRK00249.1-4"/>
    <property type="match status" value="1"/>
</dbReference>
<keyword evidence="12" id="KW-0969">Cilium</keyword>
<dbReference type="EMBL" id="CP013187">
    <property type="protein sequence ID" value="ALO41417.1"/>
    <property type="molecule type" value="Genomic_DNA"/>
</dbReference>
<organism evidence="12 13">
    <name type="scientific">Pseudoalteromonas phenolica</name>
    <dbReference type="NCBI Taxonomy" id="161398"/>
    <lineage>
        <taxon>Bacteria</taxon>
        <taxon>Pseudomonadati</taxon>
        <taxon>Pseudomonadota</taxon>
        <taxon>Gammaproteobacteria</taxon>
        <taxon>Alteromonadales</taxon>
        <taxon>Pseudoalteromonadaceae</taxon>
        <taxon>Pseudoalteromonas</taxon>
    </lineage>
</organism>
<keyword evidence="9 11" id="KW-0998">Cell outer membrane</keyword>
<comment type="subunit">
    <text evidence="4 11">The basal body constitutes a major portion of the flagellar organelle and consists of four rings (L,P,S, and M) mounted on a central rod.</text>
</comment>
<keyword evidence="12" id="KW-0282">Flagellum</keyword>
<name>A0A0S2JZF3_9GAMM</name>
<keyword evidence="13" id="KW-1185">Reference proteome</keyword>
<keyword evidence="7" id="KW-0564">Palmitate</keyword>
<accession>A0A0S2JZF3</accession>
<dbReference type="PANTHER" id="PTHR34933">
    <property type="entry name" value="FLAGELLAR L-RING PROTEIN"/>
    <property type="match status" value="1"/>
</dbReference>
<evidence type="ECO:0000313" key="13">
    <source>
        <dbReference type="Proteomes" id="UP000061457"/>
    </source>
</evidence>
<keyword evidence="5 11" id="KW-0732">Signal</keyword>
<evidence type="ECO:0000256" key="7">
    <source>
        <dbReference type="ARBA" id="ARBA00023139"/>
    </source>
</evidence>
<dbReference type="PANTHER" id="PTHR34933:SF1">
    <property type="entry name" value="FLAGELLAR L-RING PROTEIN"/>
    <property type="match status" value="1"/>
</dbReference>
<evidence type="ECO:0000256" key="1">
    <source>
        <dbReference type="ARBA" id="ARBA00002591"/>
    </source>
</evidence>
<dbReference type="InterPro" id="IPR000527">
    <property type="entry name" value="Flag_Lring"/>
</dbReference>
<dbReference type="OrthoDB" id="9789463at2"/>
<dbReference type="PRINTS" id="PR01008">
    <property type="entry name" value="FLGLRINGFLGH"/>
</dbReference>
<dbReference type="HAMAP" id="MF_00415">
    <property type="entry name" value="FlgH"/>
    <property type="match status" value="1"/>
</dbReference>
<keyword evidence="8 11" id="KW-0975">Bacterial flagellum</keyword>
<sequence length="227" mass="24260">MRIVGLIILGSLFLTGCVSTQNKNVVKDDPYYAPIYPEQQAEQIVATGSLFNPNLSNDLYGDKKALRVGDILTVVLRETTSATKAANTTTGKSTAASLDPVVGLGGANVNIGSQSLQFGMNSSNSFSGDSQANQSNSLFGNISVNVMRVLPNGNLVVRGEKWLTLNTGEEFMRIEGIIRAADVKSDNTVESNRIANARIQYSGKGDGQEAQSAGWLAKFFLSTLMPF</sequence>
<evidence type="ECO:0000256" key="11">
    <source>
        <dbReference type="HAMAP-Rule" id="MF_00415"/>
    </source>
</evidence>
<evidence type="ECO:0000256" key="3">
    <source>
        <dbReference type="ARBA" id="ARBA00006929"/>
    </source>
</evidence>
<evidence type="ECO:0000313" key="12">
    <source>
        <dbReference type="EMBL" id="ALO41417.1"/>
    </source>
</evidence>
<dbReference type="STRING" id="161398.PP2015_899"/>
<proteinExistence type="inferred from homology"/>
<evidence type="ECO:0000256" key="6">
    <source>
        <dbReference type="ARBA" id="ARBA00023136"/>
    </source>
</evidence>
<reference evidence="12 13" key="1">
    <citation type="submission" date="2015-11" db="EMBL/GenBank/DDBJ databases">
        <authorList>
            <person name="Zhang Y."/>
            <person name="Guo Z."/>
        </authorList>
    </citation>
    <scope>NUCLEOTIDE SEQUENCE [LARGE SCALE GENOMIC DNA]</scope>
    <source>
        <strain evidence="12 13">KCTC 12086</strain>
    </source>
</reference>
<dbReference type="NCBIfam" id="NF009338">
    <property type="entry name" value="PRK12698.1"/>
    <property type="match status" value="1"/>
</dbReference>
<dbReference type="KEGG" id="pphe:PP2015_899"/>
<dbReference type="GO" id="GO:0009279">
    <property type="term" value="C:cell outer membrane"/>
    <property type="evidence" value="ECO:0007669"/>
    <property type="project" value="UniProtKB-SubCell"/>
</dbReference>
<comment type="subcellular location">
    <subcellularLocation>
        <location evidence="11">Cell outer membrane</location>
        <topology evidence="11">Lipid-anchor</topology>
    </subcellularLocation>
    <subcellularLocation>
        <location evidence="11">Bacterial flagellum basal body</location>
    </subcellularLocation>
    <subcellularLocation>
        <location evidence="2">Membrane</location>
        <topology evidence="2">Lipid-anchor</topology>
    </subcellularLocation>
</comment>
<dbReference type="GO" id="GO:0071973">
    <property type="term" value="P:bacterial-type flagellum-dependent cell motility"/>
    <property type="evidence" value="ECO:0007669"/>
    <property type="project" value="InterPro"/>
</dbReference>
<dbReference type="Pfam" id="PF02107">
    <property type="entry name" value="FlgH"/>
    <property type="match status" value="1"/>
</dbReference>
<dbReference type="AlphaFoldDB" id="A0A0S2JZF3"/>
<dbReference type="PATRIC" id="fig|161398.10.peg.915"/>
<dbReference type="GO" id="GO:0003774">
    <property type="term" value="F:cytoskeletal motor activity"/>
    <property type="evidence" value="ECO:0007669"/>
    <property type="project" value="InterPro"/>
</dbReference>
<dbReference type="PROSITE" id="PS51257">
    <property type="entry name" value="PROKAR_LIPOPROTEIN"/>
    <property type="match status" value="1"/>
</dbReference>
<evidence type="ECO:0000256" key="10">
    <source>
        <dbReference type="ARBA" id="ARBA00023288"/>
    </source>
</evidence>
<comment type="similarity">
    <text evidence="3 11">Belongs to the FlgH family.</text>
</comment>
<evidence type="ECO:0000256" key="4">
    <source>
        <dbReference type="ARBA" id="ARBA00011439"/>
    </source>
</evidence>
<keyword evidence="10 11" id="KW-0449">Lipoprotein</keyword>
<dbReference type="RefSeq" id="WP_058029158.1">
    <property type="nucleotide sequence ID" value="NZ_CP013187.1"/>
</dbReference>
<evidence type="ECO:0000256" key="8">
    <source>
        <dbReference type="ARBA" id="ARBA00023143"/>
    </source>
</evidence>
<protein>
    <recommendedName>
        <fullName evidence="11">Flagellar L-ring protein</fullName>
    </recommendedName>
    <alternativeName>
        <fullName evidence="11">Basal body L-ring protein</fullName>
    </alternativeName>
</protein>
<dbReference type="GO" id="GO:0009427">
    <property type="term" value="C:bacterial-type flagellum basal body, distal rod, L ring"/>
    <property type="evidence" value="ECO:0007669"/>
    <property type="project" value="InterPro"/>
</dbReference>
<comment type="function">
    <text evidence="1 11">Assembles around the rod to form the L-ring and probably protects the motor/basal body from shearing forces during rotation.</text>
</comment>
<dbReference type="Proteomes" id="UP000061457">
    <property type="component" value="Chromosome I"/>
</dbReference>
<evidence type="ECO:0000256" key="2">
    <source>
        <dbReference type="ARBA" id="ARBA00004635"/>
    </source>
</evidence>
<keyword evidence="12" id="KW-0966">Cell projection</keyword>
<evidence type="ECO:0000256" key="9">
    <source>
        <dbReference type="ARBA" id="ARBA00023237"/>
    </source>
</evidence>